<evidence type="ECO:0000313" key="2">
    <source>
        <dbReference type="Proteomes" id="UP000034835"/>
    </source>
</evidence>
<reference evidence="1 2" key="1">
    <citation type="journal article" date="2015" name="Nature">
        <title>rRNA introns, odd ribosomes, and small enigmatic genomes across a large radiation of phyla.</title>
        <authorList>
            <person name="Brown C.T."/>
            <person name="Hug L.A."/>
            <person name="Thomas B.C."/>
            <person name="Sharon I."/>
            <person name="Castelle C.J."/>
            <person name="Singh A."/>
            <person name="Wilkins M.J."/>
            <person name="Williams K.H."/>
            <person name="Banfield J.F."/>
        </authorList>
    </citation>
    <scope>NUCLEOTIDE SEQUENCE [LARGE SCALE GENOMIC DNA]</scope>
</reference>
<accession>A0A0G1JIM6</accession>
<dbReference type="EMBL" id="LCJG01000065">
    <property type="protein sequence ID" value="KKT71466.1"/>
    <property type="molecule type" value="Genomic_DNA"/>
</dbReference>
<name>A0A0G1JIM6_9BACT</name>
<dbReference type="AlphaFoldDB" id="A0A0G1JIM6"/>
<proteinExistence type="predicted"/>
<protein>
    <submittedName>
        <fullName evidence="1">Uncharacterized protein</fullName>
    </submittedName>
</protein>
<comment type="caution">
    <text evidence="1">The sequence shown here is derived from an EMBL/GenBank/DDBJ whole genome shotgun (WGS) entry which is preliminary data.</text>
</comment>
<dbReference type="Proteomes" id="UP000034835">
    <property type="component" value="Unassembled WGS sequence"/>
</dbReference>
<gene>
    <name evidence="1" type="ORF">UW68_C0065G0002</name>
</gene>
<sequence length="123" mass="14397">MNYNFKKFEETHGRYESRITVTGSKSIGFPTRFFKDNDIDSYKYVTLFYDEDKMVVGIKFLSDEGEPHKFTIVKSKDGYGGSIIASSFFGKYAIDTKKYKGKYDWKKEITPFGELYVIELKEK</sequence>
<organism evidence="1 2">
    <name type="scientific">Candidatus Collierbacteria bacterium GW2011_GWB1_44_6</name>
    <dbReference type="NCBI Taxonomy" id="1618384"/>
    <lineage>
        <taxon>Bacteria</taxon>
        <taxon>Candidatus Collieribacteriota</taxon>
    </lineage>
</organism>
<evidence type="ECO:0000313" key="1">
    <source>
        <dbReference type="EMBL" id="KKT71466.1"/>
    </source>
</evidence>